<proteinExistence type="predicted"/>
<comment type="caution">
    <text evidence="4">The sequence shown here is derived from an EMBL/GenBank/DDBJ whole genome shotgun (WGS) entry which is preliminary data.</text>
</comment>
<dbReference type="EMBL" id="CAJNRG010015739">
    <property type="protein sequence ID" value="CAF2180575.1"/>
    <property type="molecule type" value="Genomic_DNA"/>
</dbReference>
<feature type="compositionally biased region" description="Low complexity" evidence="1">
    <location>
        <begin position="72"/>
        <end position="83"/>
    </location>
</feature>
<dbReference type="Proteomes" id="UP000663887">
    <property type="component" value="Unassembled WGS sequence"/>
</dbReference>
<feature type="compositionally biased region" description="Polar residues" evidence="1">
    <location>
        <begin position="84"/>
        <end position="95"/>
    </location>
</feature>
<keyword evidence="6" id="KW-1185">Reference proteome</keyword>
<gene>
    <name evidence="4" type="ORF">OVN521_LOCUS23809</name>
    <name evidence="5" type="ORF">UXM345_LOCUS26848</name>
    <name evidence="2" type="ORF">WKI299_LOCUS17978</name>
    <name evidence="3" type="ORF">XDN619_LOCUS31720</name>
</gene>
<evidence type="ECO:0000313" key="3">
    <source>
        <dbReference type="EMBL" id="CAF2180575.1"/>
    </source>
</evidence>
<evidence type="ECO:0000313" key="5">
    <source>
        <dbReference type="EMBL" id="CAF4180875.1"/>
    </source>
</evidence>
<evidence type="ECO:0000256" key="1">
    <source>
        <dbReference type="SAM" id="MobiDB-lite"/>
    </source>
</evidence>
<evidence type="ECO:0000313" key="6">
    <source>
        <dbReference type="Proteomes" id="UP000663866"/>
    </source>
</evidence>
<protein>
    <submittedName>
        <fullName evidence="4">Uncharacterized protein</fullName>
    </submittedName>
</protein>
<dbReference type="EMBL" id="CAJOBG010005493">
    <property type="protein sequence ID" value="CAF4154985.1"/>
    <property type="molecule type" value="Genomic_DNA"/>
</dbReference>
<evidence type="ECO:0000313" key="4">
    <source>
        <dbReference type="EMBL" id="CAF4154985.1"/>
    </source>
</evidence>
<reference evidence="4" key="1">
    <citation type="submission" date="2021-02" db="EMBL/GenBank/DDBJ databases">
        <authorList>
            <person name="Nowell W R."/>
        </authorList>
    </citation>
    <scope>NUCLEOTIDE SEQUENCE</scope>
</reference>
<feature type="region of interest" description="Disordered" evidence="1">
    <location>
        <begin position="72"/>
        <end position="104"/>
    </location>
</feature>
<dbReference type="Proteomes" id="UP000663842">
    <property type="component" value="Unassembled WGS sequence"/>
</dbReference>
<accession>A0A819YX03</accession>
<dbReference type="EMBL" id="CAJNRF010007304">
    <property type="protein sequence ID" value="CAF2090172.1"/>
    <property type="molecule type" value="Genomic_DNA"/>
</dbReference>
<organism evidence="4 6">
    <name type="scientific">Rotaria magnacalcarata</name>
    <dbReference type="NCBI Taxonomy" id="392030"/>
    <lineage>
        <taxon>Eukaryota</taxon>
        <taxon>Metazoa</taxon>
        <taxon>Spiralia</taxon>
        <taxon>Gnathifera</taxon>
        <taxon>Rotifera</taxon>
        <taxon>Eurotatoria</taxon>
        <taxon>Bdelloidea</taxon>
        <taxon>Philodinida</taxon>
        <taxon>Philodinidae</taxon>
        <taxon>Rotaria</taxon>
    </lineage>
</organism>
<evidence type="ECO:0000313" key="2">
    <source>
        <dbReference type="EMBL" id="CAF2090172.1"/>
    </source>
</evidence>
<name>A0A819YX03_9BILA</name>
<dbReference type="EMBL" id="CAJOBF010005601">
    <property type="protein sequence ID" value="CAF4180875.1"/>
    <property type="molecule type" value="Genomic_DNA"/>
</dbReference>
<dbReference type="Proteomes" id="UP000663856">
    <property type="component" value="Unassembled WGS sequence"/>
</dbReference>
<dbReference type="Proteomes" id="UP000663866">
    <property type="component" value="Unassembled WGS sequence"/>
</dbReference>
<sequence length="104" mass="11547">MLKYIIHTGEVKLAAAIETRIINMKVNFQILPIRSITRRNRNAIVRDSQTKNDRLFVFKTRNLLLTGDESIVSSNPSSTSFSSIHLNNPASSGRGTLNFIGSDG</sequence>
<dbReference type="AlphaFoldDB" id="A0A819YX03"/>